<sequence>MANSRRRNIVNFLVTQLKLINSDTSTFDSSYTYNFDLSTNVFRKLKFIDEVNDFPSIYISAGAETRNYETHGLTTANLPIIIRCYIKQEEAQDGLENIIDDVEHVIYGIDNQADKGILQLTILNISTDEGLIEPYGIGEVSLNVEYELED</sequence>
<evidence type="ECO:0000313" key="1">
    <source>
        <dbReference type="EMBL" id="SVA37695.1"/>
    </source>
</evidence>
<reference evidence="1" key="1">
    <citation type="submission" date="2018-05" db="EMBL/GenBank/DDBJ databases">
        <authorList>
            <person name="Lanie J.A."/>
            <person name="Ng W.-L."/>
            <person name="Kazmierczak K.M."/>
            <person name="Andrzejewski T.M."/>
            <person name="Davidsen T.M."/>
            <person name="Wayne K.J."/>
            <person name="Tettelin H."/>
            <person name="Glass J.I."/>
            <person name="Rusch D."/>
            <person name="Podicherti R."/>
            <person name="Tsui H.-C.T."/>
            <person name="Winkler M.E."/>
        </authorList>
    </citation>
    <scope>NUCLEOTIDE SEQUENCE</scope>
</reference>
<dbReference type="EMBL" id="UINC01008372">
    <property type="protein sequence ID" value="SVA37695.1"/>
    <property type="molecule type" value="Genomic_DNA"/>
</dbReference>
<proteinExistence type="predicted"/>
<protein>
    <submittedName>
        <fullName evidence="1">Uncharacterized protein</fullName>
    </submittedName>
</protein>
<gene>
    <name evidence="1" type="ORF">METZ01_LOCUS90549</name>
</gene>
<name>A0A381VBF0_9ZZZZ</name>
<organism evidence="1">
    <name type="scientific">marine metagenome</name>
    <dbReference type="NCBI Taxonomy" id="408172"/>
    <lineage>
        <taxon>unclassified sequences</taxon>
        <taxon>metagenomes</taxon>
        <taxon>ecological metagenomes</taxon>
    </lineage>
</organism>
<dbReference type="InterPro" id="IPR056418">
    <property type="entry name" value="Phage_tail_terminator_p142"/>
</dbReference>
<dbReference type="Pfam" id="PF23818">
    <property type="entry name" value="Phage_tail_terminator_7"/>
    <property type="match status" value="1"/>
</dbReference>
<dbReference type="AlphaFoldDB" id="A0A381VBF0"/>
<accession>A0A381VBF0</accession>